<dbReference type="AlphaFoldDB" id="A0A3D8QH57"/>
<sequence length="1217" mass="134223">MASNISFGVISGKNENTLALANFNLDFSIVKYAAPPEFRGLGLSLSPNRRKEAEDGLSHTVARKLALLFCQDLPEIPNLIKAYGTRATKIAENPLINPKGTHLDGAFQDHVGVDGTSLWASATSGKGVVALHLLTCMISRMWKRRATAIWAEMVAKRKAELQRRLQGDVFSSDELTASAIQLSREQLASWDASAKAWLESADTAFSRKQTQLMLILDNLGISLPAGPNVDKVITDAWKAALRFMENAVVGIPQTLNSGEVLLALSAWHLYPDLEVLHGHARVIKQNDPLITPGGIVTIGLQNPSVDDDLGISWSLPLSHLQYYGKPVLSTGFVNTRSSRISMNQLQLVSLGCITSSWVKRVQDTTLCAEFFLALQKVLESLGQNMPIWLKPVFSASEFYLKTDGEARMEAERLISFGRRRCPEFLSNSLQQIPSAFNFGKPEVFVGLLKDSDAKIRFLRTSFQNEKEHPKPGNPTLAQLSQGLIRYRPSQHEVAGLVLGSGETGSKSTLTDHHRHPNHPDAVYTTYSTPESEWASLAANYQDGDSHPKHRRWLPALNKDWEASVYDGAKFTSVASVAVKRCSHLESKTREACSLILGGHVSAITSNKLSSNDDLGHKFRLENWLEDGLERKLDGFTDRDAYNKYDTWILWRQSHTMSPTSSILRGYQIPDHPASDSRTVPAGFGVWGSQSEVRSIKSNGGAQTITKSTEQVISLAAIRSQSDAWSVMGFRLLGSIVDTIVPAARHPDLPKQIELMSRIISSEISSNPSLQHLQDLQLSQSPTSITSPGNLATENAVNLCSAAQVRIKGDDSRPAASWSCRGSKSDCVLKSYLPLPKYHSTDVQFYCRVFVGWDDVDIYLPFEELPNGPPIDFTIPVLPLQEITKALQDDTLDASMVLRFLTRKETITECLGGIDNYSSLSALNFASEVYSNIPDARVELATTSIPMHTFHWSNDLDIGQRLDHARSLSCIASFESGYLNIRPAELREVMGISAGNSLYIAQFLWSDPFLPPPSNVIRRSIGNVGKQGIAFLISPLNPLIRDPGYDNWQNVQHEEFDGSFENNFPETSLHLSFTGYEQALNTGQHGLLDNEVYFLQAVVQAYEKGNWVADLDILSALNADPSPDSGIVSLLPDCKHTGEVVGDFSYLDQLTSIDSWAELIDQPSSAAIVRANGNWLARLAATVVAFQKGRRVFVALDRVCWKCVKDTSCNPSTLLIVC</sequence>
<name>A0A3D8QH57_9HELO</name>
<gene>
    <name evidence="1" type="ORF">BP6252_12137</name>
</gene>
<dbReference type="EMBL" id="PDLM01000015">
    <property type="protein sequence ID" value="RDW60754.1"/>
    <property type="molecule type" value="Genomic_DNA"/>
</dbReference>
<comment type="caution">
    <text evidence="1">The sequence shown here is derived from an EMBL/GenBank/DDBJ whole genome shotgun (WGS) entry which is preliminary data.</text>
</comment>
<keyword evidence="2" id="KW-1185">Reference proteome</keyword>
<accession>A0A3D8QH57</accession>
<evidence type="ECO:0000313" key="2">
    <source>
        <dbReference type="Proteomes" id="UP000256645"/>
    </source>
</evidence>
<dbReference type="OrthoDB" id="5354164at2759"/>
<protein>
    <submittedName>
        <fullName evidence="1">Uncharacterized protein</fullName>
    </submittedName>
</protein>
<organism evidence="1 2">
    <name type="scientific">Coleophoma cylindrospora</name>
    <dbReference type="NCBI Taxonomy" id="1849047"/>
    <lineage>
        <taxon>Eukaryota</taxon>
        <taxon>Fungi</taxon>
        <taxon>Dikarya</taxon>
        <taxon>Ascomycota</taxon>
        <taxon>Pezizomycotina</taxon>
        <taxon>Leotiomycetes</taxon>
        <taxon>Helotiales</taxon>
        <taxon>Dermateaceae</taxon>
        <taxon>Coleophoma</taxon>
    </lineage>
</organism>
<proteinExistence type="predicted"/>
<evidence type="ECO:0000313" key="1">
    <source>
        <dbReference type="EMBL" id="RDW60754.1"/>
    </source>
</evidence>
<dbReference type="Proteomes" id="UP000256645">
    <property type="component" value="Unassembled WGS sequence"/>
</dbReference>
<reference evidence="1 2" key="1">
    <citation type="journal article" date="2018" name="IMA Fungus">
        <title>IMA Genome-F 9: Draft genome sequence of Annulohypoxylon stygium, Aspergillus mulundensis, Berkeleyomyces basicola (syn. Thielaviopsis basicola), Ceratocystis smalleyi, two Cercospora beticola strains, Coleophoma cylindrospora, Fusarium fracticaudum, Phialophora cf. hyalina, and Morchella septimelata.</title>
        <authorList>
            <person name="Wingfield B.D."/>
            <person name="Bills G.F."/>
            <person name="Dong Y."/>
            <person name="Huang W."/>
            <person name="Nel W.J."/>
            <person name="Swalarsk-Parry B.S."/>
            <person name="Vaghefi N."/>
            <person name="Wilken P.M."/>
            <person name="An Z."/>
            <person name="de Beer Z.W."/>
            <person name="De Vos L."/>
            <person name="Chen L."/>
            <person name="Duong T.A."/>
            <person name="Gao Y."/>
            <person name="Hammerbacher A."/>
            <person name="Kikkert J.R."/>
            <person name="Li Y."/>
            <person name="Li H."/>
            <person name="Li K."/>
            <person name="Li Q."/>
            <person name="Liu X."/>
            <person name="Ma X."/>
            <person name="Naidoo K."/>
            <person name="Pethybridge S.J."/>
            <person name="Sun J."/>
            <person name="Steenkamp E.T."/>
            <person name="van der Nest M.A."/>
            <person name="van Wyk S."/>
            <person name="Wingfield M.J."/>
            <person name="Xiong C."/>
            <person name="Yue Q."/>
            <person name="Zhang X."/>
        </authorList>
    </citation>
    <scope>NUCLEOTIDE SEQUENCE [LARGE SCALE GENOMIC DNA]</scope>
    <source>
        <strain evidence="1 2">BP6252</strain>
    </source>
</reference>